<dbReference type="GO" id="GO:0016301">
    <property type="term" value="F:kinase activity"/>
    <property type="evidence" value="ECO:0007669"/>
    <property type="project" value="UniProtKB-KW"/>
</dbReference>
<keyword evidence="1" id="KW-0808">Transferase</keyword>
<dbReference type="SUPFAM" id="SSF52540">
    <property type="entry name" value="P-loop containing nucleoside triphosphate hydrolases"/>
    <property type="match status" value="1"/>
</dbReference>
<dbReference type="RefSeq" id="WP_108021518.1">
    <property type="nucleotide sequence ID" value="NZ_QBKR01000001.1"/>
</dbReference>
<evidence type="ECO:0000313" key="1">
    <source>
        <dbReference type="EMBL" id="PTX65042.1"/>
    </source>
</evidence>
<evidence type="ECO:0000313" key="2">
    <source>
        <dbReference type="Proteomes" id="UP000244240"/>
    </source>
</evidence>
<protein>
    <submittedName>
        <fullName evidence="1">Putative kinase</fullName>
    </submittedName>
</protein>
<sequence>MAAELIFPEQTLILMCSAPGCGKSTFTKRHFLPTQVISSDECRAMVCDDMEDMSVHEETFSLVRHIARLRMGLGKLTVIDTTSLTRNVRSQYQRLAEEYGFSTGIILLDIPLETCLEQNRRRNRQVDPDVIRAFHQSLQKTKKTVREEGFDHLYFLDEHTLPKARVTIRGT</sequence>
<dbReference type="Gene3D" id="3.40.50.300">
    <property type="entry name" value="P-loop containing nucleotide triphosphate hydrolases"/>
    <property type="match status" value="1"/>
</dbReference>
<dbReference type="AlphaFoldDB" id="A0A2T6C9R5"/>
<reference evidence="1 2" key="1">
    <citation type="submission" date="2018-04" db="EMBL/GenBank/DDBJ databases">
        <title>Genomic Encyclopedia of Archaeal and Bacterial Type Strains, Phase II (KMG-II): from individual species to whole genera.</title>
        <authorList>
            <person name="Goeker M."/>
        </authorList>
    </citation>
    <scope>NUCLEOTIDE SEQUENCE [LARGE SCALE GENOMIC DNA]</scope>
    <source>
        <strain evidence="1 2">DSM 45787</strain>
    </source>
</reference>
<dbReference type="PIRSF" id="PIRSF037081">
    <property type="entry name" value="P-loop_All4644_prd"/>
    <property type="match status" value="1"/>
</dbReference>
<keyword evidence="1" id="KW-0418">Kinase</keyword>
<dbReference type="PANTHER" id="PTHR20873">
    <property type="entry name" value="L-SERYL-TRNA(SEC) KINASE"/>
    <property type="match status" value="1"/>
</dbReference>
<organism evidence="1 2">
    <name type="scientific">Melghirimyces profundicolus</name>
    <dbReference type="NCBI Taxonomy" id="1242148"/>
    <lineage>
        <taxon>Bacteria</taxon>
        <taxon>Bacillati</taxon>
        <taxon>Bacillota</taxon>
        <taxon>Bacilli</taxon>
        <taxon>Bacillales</taxon>
        <taxon>Thermoactinomycetaceae</taxon>
        <taxon>Melghirimyces</taxon>
    </lineage>
</organism>
<dbReference type="PANTHER" id="PTHR20873:SF0">
    <property type="entry name" value="L-SERYL-TRNA(SEC) KINASE"/>
    <property type="match status" value="1"/>
</dbReference>
<dbReference type="InterPro" id="IPR017101">
    <property type="entry name" value="P-loop_ATP/GTP-bd_All4644_prd"/>
</dbReference>
<dbReference type="InterPro" id="IPR027417">
    <property type="entry name" value="P-loop_NTPase"/>
</dbReference>
<dbReference type="OrthoDB" id="9807890at2"/>
<name>A0A2T6C9R5_9BACL</name>
<proteinExistence type="predicted"/>
<dbReference type="InterPro" id="IPR052648">
    <property type="entry name" value="Ser-tRNA(Sec)_kinase"/>
</dbReference>
<keyword evidence="2" id="KW-1185">Reference proteome</keyword>
<dbReference type="Proteomes" id="UP000244240">
    <property type="component" value="Unassembled WGS sequence"/>
</dbReference>
<gene>
    <name evidence="1" type="ORF">C8P63_101266</name>
</gene>
<dbReference type="GO" id="GO:0000049">
    <property type="term" value="F:tRNA binding"/>
    <property type="evidence" value="ECO:0007669"/>
    <property type="project" value="TreeGrafter"/>
</dbReference>
<dbReference type="EMBL" id="QBKR01000001">
    <property type="protein sequence ID" value="PTX65042.1"/>
    <property type="molecule type" value="Genomic_DNA"/>
</dbReference>
<comment type="caution">
    <text evidence="1">The sequence shown here is derived from an EMBL/GenBank/DDBJ whole genome shotgun (WGS) entry which is preliminary data.</text>
</comment>
<dbReference type="Pfam" id="PF13671">
    <property type="entry name" value="AAA_33"/>
    <property type="match status" value="1"/>
</dbReference>
<accession>A0A2T6C9R5</accession>